<accession>A0A8H6Z8D4</accession>
<organism evidence="2 3">
    <name type="scientific">Mycena sanguinolenta</name>
    <dbReference type="NCBI Taxonomy" id="230812"/>
    <lineage>
        <taxon>Eukaryota</taxon>
        <taxon>Fungi</taxon>
        <taxon>Dikarya</taxon>
        <taxon>Basidiomycota</taxon>
        <taxon>Agaricomycotina</taxon>
        <taxon>Agaricomycetes</taxon>
        <taxon>Agaricomycetidae</taxon>
        <taxon>Agaricales</taxon>
        <taxon>Marasmiineae</taxon>
        <taxon>Mycenaceae</taxon>
        <taxon>Mycena</taxon>
    </lineage>
</organism>
<protein>
    <submittedName>
        <fullName evidence="2">Uncharacterized protein</fullName>
    </submittedName>
</protein>
<dbReference type="OrthoDB" id="3070764at2759"/>
<evidence type="ECO:0000313" key="2">
    <source>
        <dbReference type="EMBL" id="KAF7374418.1"/>
    </source>
</evidence>
<evidence type="ECO:0000256" key="1">
    <source>
        <dbReference type="SAM" id="MobiDB-lite"/>
    </source>
</evidence>
<reference evidence="2" key="1">
    <citation type="submission" date="2020-05" db="EMBL/GenBank/DDBJ databases">
        <title>Mycena genomes resolve the evolution of fungal bioluminescence.</title>
        <authorList>
            <person name="Tsai I.J."/>
        </authorList>
    </citation>
    <scope>NUCLEOTIDE SEQUENCE</scope>
    <source>
        <strain evidence="2">160909Yilan</strain>
    </source>
</reference>
<proteinExistence type="predicted"/>
<dbReference type="Proteomes" id="UP000623467">
    <property type="component" value="Unassembled WGS sequence"/>
</dbReference>
<name>A0A8H6Z8D4_9AGAR</name>
<sequence length="213" mass="22417">MHRPVGESSRLDIYGGTGGNGGGGGVQGGGGGPGLGPSFGGVQFLIQNPQLGSSHALAANTGPLGPSQAMAGNSQLSAPEMGTTLLPHVSHPNTSSSYAEGYSESENYCRQLLGQKRGFPLFVPKPQVNLPAEYRRRGVAIGDVGRITPEGSFDFFFNIYLPAGHPINANIPEGFNPLPPYDPIDVSHYDFPPGNYVSSRTVTRTEVDSEFLE</sequence>
<keyword evidence="3" id="KW-1185">Reference proteome</keyword>
<dbReference type="EMBL" id="JACAZH010000002">
    <property type="protein sequence ID" value="KAF7374418.1"/>
    <property type="molecule type" value="Genomic_DNA"/>
</dbReference>
<gene>
    <name evidence="2" type="ORF">MSAN_00325900</name>
</gene>
<comment type="caution">
    <text evidence="2">The sequence shown here is derived from an EMBL/GenBank/DDBJ whole genome shotgun (WGS) entry which is preliminary data.</text>
</comment>
<feature type="region of interest" description="Disordered" evidence="1">
    <location>
        <begin position="1"/>
        <end position="34"/>
    </location>
</feature>
<evidence type="ECO:0000313" key="3">
    <source>
        <dbReference type="Proteomes" id="UP000623467"/>
    </source>
</evidence>
<feature type="compositionally biased region" description="Gly residues" evidence="1">
    <location>
        <begin position="15"/>
        <end position="34"/>
    </location>
</feature>
<dbReference type="AlphaFoldDB" id="A0A8H6Z8D4"/>